<dbReference type="InterPro" id="IPR006693">
    <property type="entry name" value="AB_hydrolase_lipase"/>
</dbReference>
<protein>
    <submittedName>
        <fullName evidence="10">SFRICE_033656</fullName>
    </submittedName>
</protein>
<dbReference type="Pfam" id="PF00561">
    <property type="entry name" value="Abhydrolase_1"/>
    <property type="match status" value="1"/>
</dbReference>
<feature type="domain" description="AB hydrolase-1" evidence="8">
    <location>
        <begin position="728"/>
        <end position="864"/>
    </location>
</feature>
<evidence type="ECO:0000256" key="7">
    <source>
        <dbReference type="SAM" id="SignalP"/>
    </source>
</evidence>
<dbReference type="InterPro" id="IPR029058">
    <property type="entry name" value="AB_hydrolase_fold"/>
</dbReference>
<dbReference type="InterPro" id="IPR000073">
    <property type="entry name" value="AB_hydrolase_1"/>
</dbReference>
<evidence type="ECO:0000256" key="2">
    <source>
        <dbReference type="ARBA" id="ARBA00022729"/>
    </source>
</evidence>
<keyword evidence="3" id="KW-0378">Hydrolase</keyword>
<feature type="chain" id="PRO_5013675379" evidence="7">
    <location>
        <begin position="21"/>
        <end position="1057"/>
    </location>
</feature>
<sequence length="1057" mass="120163">MKVPILTFVILLSFNQKVTCAPIFDYIVGKITDIADTVTNTFITIRAQVENMLLSTGTNKRPVLRLHYPTLTRIGDPNFKSNFNDFVEKAAAENETEIPEYINLKSEPTALMSTPQLATLHGRRVESHVIHTKDGYLLTLHRISPRKDRSADILAVNQTVILHHGLLGSSADWILLGPEKSLPYILTDAGYDVWMANARGNYYSRGHVKMAVDSDSFWRFSFQEMGEHDLSAVIDYIRNIKKSDDPIDYIGHSMGATALLVLLSTNPQYNQYLRVGILLAPLAFMSNVEGPFKVLTAMASSPPEQLLKLIGNKEFVPTRKIPKWLALKYCKGPLLFCCNPLYFISGGIPEDNHAWNLSFLARLLYHVPAGGSTDTIMHYAQLVKSGKFHRYNNVYEEFPLNQVTLPIALFSSSEDWLATIPDVLRLYFSIVNPIDHYIIRGRNMSHTEFVWGARADEIVFKKVLEFLDSGLAIIGNAKNSNEEWFERLYDILTCRLTQVFTGRSICRFMFLIEQEEMPGCHHCEDRPEDTISSHHSVLLLRNFQKNKKTQLYFVQPGNRTRDPLRDIHTYDHSTNDAISESETTHLRELRSSNGVFAPLNLFFGGITNYVSSRIEEKKKRMKTAFQAFFEVLGRGKTSQHQQQQHYHYVQKPVAVTKTVIHEPEYMKIVANSSDKRNGTFDTQAEFSAEHLIIAHGFKSESHTVLTVDGYMITMHRIMRDLDKRYDRAVILHHGILGSSEDWLLLGERRALPYLLSDGGYDVWLLNARGNKYSKTHTGKSSERLEFWDFSWHEMGVYDLPAAFKYISEITNKAELNFIGHSMGATALLVLLTTSPEYNDVLRSGVLLAPLAFMYHVKGPMRLLANFYSTNGYNSLNFLGQTEFMNSETFPEQIVKRYCKGDKKSCENPMLLLVNGGSPLLEPKLMEDVMNHTPSGTSAKTIIHFVQLAKSGFFQMFDYGAANNVRKYKNGTPEIYNLKKVTLPLALFSSPSDWLATVSDIKTILPLLPNVNVHHVVKADNFGHYDFVWSPDAPDLVFNFILPLLDKITDSKKDGFFE</sequence>
<accession>A0A2H1VD34</accession>
<evidence type="ECO:0000259" key="8">
    <source>
        <dbReference type="Pfam" id="PF00561"/>
    </source>
</evidence>
<dbReference type="EMBL" id="ODYU01001721">
    <property type="protein sequence ID" value="SOQ38312.1"/>
    <property type="molecule type" value="Genomic_DNA"/>
</dbReference>
<evidence type="ECO:0000256" key="6">
    <source>
        <dbReference type="ARBA" id="ARBA00023180"/>
    </source>
</evidence>
<proteinExistence type="inferred from homology"/>
<reference evidence="10" key="1">
    <citation type="submission" date="2016-07" db="EMBL/GenBank/DDBJ databases">
        <authorList>
            <person name="Bretaudeau A."/>
        </authorList>
    </citation>
    <scope>NUCLEOTIDE SEQUENCE</scope>
    <source>
        <strain evidence="10">Rice</strain>
        <tissue evidence="10">Whole body</tissue>
    </source>
</reference>
<dbReference type="GO" id="GO:0016042">
    <property type="term" value="P:lipid catabolic process"/>
    <property type="evidence" value="ECO:0007669"/>
    <property type="project" value="UniProtKB-KW"/>
</dbReference>
<evidence type="ECO:0000256" key="4">
    <source>
        <dbReference type="ARBA" id="ARBA00022963"/>
    </source>
</evidence>
<feature type="signal peptide" evidence="7">
    <location>
        <begin position="1"/>
        <end position="20"/>
    </location>
</feature>
<keyword evidence="4" id="KW-0442">Lipid degradation</keyword>
<evidence type="ECO:0000256" key="3">
    <source>
        <dbReference type="ARBA" id="ARBA00022801"/>
    </source>
</evidence>
<dbReference type="Pfam" id="PF04083">
    <property type="entry name" value="Abhydro_lipase"/>
    <property type="match status" value="1"/>
</dbReference>
<feature type="domain" description="Partial AB-hydrolase lipase" evidence="9">
    <location>
        <begin position="115"/>
        <end position="175"/>
    </location>
</feature>
<dbReference type="SUPFAM" id="SSF53474">
    <property type="entry name" value="alpha/beta-Hydrolases"/>
    <property type="match status" value="2"/>
</dbReference>
<evidence type="ECO:0000256" key="1">
    <source>
        <dbReference type="ARBA" id="ARBA00010701"/>
    </source>
</evidence>
<dbReference type="FunFam" id="3.40.50.1820:FF:000021">
    <property type="entry name" value="Lipase"/>
    <property type="match status" value="2"/>
</dbReference>
<dbReference type="AlphaFoldDB" id="A0A2H1VD34"/>
<comment type="similarity">
    <text evidence="1">Belongs to the AB hydrolase superfamily. Lipase family.</text>
</comment>
<dbReference type="OrthoDB" id="9974421at2759"/>
<organism evidence="10">
    <name type="scientific">Spodoptera frugiperda</name>
    <name type="common">Fall armyworm</name>
    <dbReference type="NCBI Taxonomy" id="7108"/>
    <lineage>
        <taxon>Eukaryota</taxon>
        <taxon>Metazoa</taxon>
        <taxon>Ecdysozoa</taxon>
        <taxon>Arthropoda</taxon>
        <taxon>Hexapoda</taxon>
        <taxon>Insecta</taxon>
        <taxon>Pterygota</taxon>
        <taxon>Neoptera</taxon>
        <taxon>Endopterygota</taxon>
        <taxon>Lepidoptera</taxon>
        <taxon>Glossata</taxon>
        <taxon>Ditrysia</taxon>
        <taxon>Noctuoidea</taxon>
        <taxon>Noctuidae</taxon>
        <taxon>Amphipyrinae</taxon>
        <taxon>Spodoptera</taxon>
    </lineage>
</organism>
<keyword evidence="2 7" id="KW-0732">Signal</keyword>
<keyword evidence="5" id="KW-0443">Lipid metabolism</keyword>
<dbReference type="PANTHER" id="PTHR11005">
    <property type="entry name" value="LYSOSOMAL ACID LIPASE-RELATED"/>
    <property type="match status" value="1"/>
</dbReference>
<gene>
    <name evidence="10" type="ORF">SFRICE_033656</name>
</gene>
<evidence type="ECO:0000259" key="9">
    <source>
        <dbReference type="Pfam" id="PF04083"/>
    </source>
</evidence>
<name>A0A2H1VD34_SPOFR</name>
<dbReference type="Gene3D" id="3.40.50.1820">
    <property type="entry name" value="alpha/beta hydrolase"/>
    <property type="match status" value="2"/>
</dbReference>
<dbReference type="GO" id="GO:0016787">
    <property type="term" value="F:hydrolase activity"/>
    <property type="evidence" value="ECO:0007669"/>
    <property type="project" value="UniProtKB-KW"/>
</dbReference>
<evidence type="ECO:0000313" key="10">
    <source>
        <dbReference type="EMBL" id="SOQ38312.1"/>
    </source>
</evidence>
<evidence type="ECO:0000256" key="5">
    <source>
        <dbReference type="ARBA" id="ARBA00023098"/>
    </source>
</evidence>
<keyword evidence="6" id="KW-0325">Glycoprotein</keyword>